<dbReference type="SUPFAM" id="SSF52540">
    <property type="entry name" value="P-loop containing nucleoside triphosphate hydrolases"/>
    <property type="match status" value="1"/>
</dbReference>
<keyword evidence="4" id="KW-0067">ATP-binding</keyword>
<dbReference type="Gene3D" id="3.40.50.300">
    <property type="entry name" value="P-loop containing nucleotide triphosphate hydrolases"/>
    <property type="match status" value="1"/>
</dbReference>
<name>A0AAJ6AYP8_9HYPH</name>
<evidence type="ECO:0000256" key="1">
    <source>
        <dbReference type="ARBA" id="ARBA00005417"/>
    </source>
</evidence>
<protein>
    <recommendedName>
        <fullName evidence="8">Oligopeptide/dipeptide ABC transporter C-terminal domain-containing protein</fullName>
    </recommendedName>
</protein>
<evidence type="ECO:0000256" key="3">
    <source>
        <dbReference type="ARBA" id="ARBA00022741"/>
    </source>
</evidence>
<evidence type="ECO:0000313" key="6">
    <source>
        <dbReference type="EMBL" id="WEK02961.1"/>
    </source>
</evidence>
<evidence type="ECO:0008006" key="8">
    <source>
        <dbReference type="Google" id="ProtNLM"/>
    </source>
</evidence>
<sequence>MKSRAMIFVSLDLGVVRHISDRVAVMNDGFVVEEGDVEQVFTAPTRPYTMASLRAQPRVPTIAGPQSARRDGSINQPRRET</sequence>
<gene>
    <name evidence="6" type="ORF">P0Y65_12160</name>
</gene>
<reference evidence="6" key="1">
    <citation type="submission" date="2023-03" db="EMBL/GenBank/DDBJ databases">
        <title>Andean soil-derived lignocellulolytic bacterial consortium as a source of novel taxa and putative plastic-active enzymes.</title>
        <authorList>
            <person name="Diaz-Garcia L."/>
            <person name="Chuvochina M."/>
            <person name="Feuerriegel G."/>
            <person name="Bunk B."/>
            <person name="Sproer C."/>
            <person name="Streit W.R."/>
            <person name="Rodriguez L.M."/>
            <person name="Overmann J."/>
            <person name="Jimenez D.J."/>
        </authorList>
    </citation>
    <scope>NUCLEOTIDE SEQUENCE</scope>
    <source>
        <strain evidence="6">MAG 4196</strain>
    </source>
</reference>
<evidence type="ECO:0000313" key="7">
    <source>
        <dbReference type="Proteomes" id="UP001217476"/>
    </source>
</evidence>
<keyword evidence="3" id="KW-0547">Nucleotide-binding</keyword>
<proteinExistence type="inferred from homology"/>
<dbReference type="PANTHER" id="PTHR43776:SF7">
    <property type="entry name" value="D,D-DIPEPTIDE TRANSPORT ATP-BINDING PROTEIN DDPF-RELATED"/>
    <property type="match status" value="1"/>
</dbReference>
<organism evidence="6 7">
    <name type="scientific">Candidatus Devosia phytovorans</name>
    <dbReference type="NCBI Taxonomy" id="3121372"/>
    <lineage>
        <taxon>Bacteria</taxon>
        <taxon>Pseudomonadati</taxon>
        <taxon>Pseudomonadota</taxon>
        <taxon>Alphaproteobacteria</taxon>
        <taxon>Hyphomicrobiales</taxon>
        <taxon>Devosiaceae</taxon>
        <taxon>Devosia</taxon>
    </lineage>
</organism>
<evidence type="ECO:0000256" key="2">
    <source>
        <dbReference type="ARBA" id="ARBA00022448"/>
    </source>
</evidence>
<dbReference type="Proteomes" id="UP001217476">
    <property type="component" value="Chromosome"/>
</dbReference>
<feature type="compositionally biased region" description="Basic and acidic residues" evidence="5">
    <location>
        <begin position="68"/>
        <end position="81"/>
    </location>
</feature>
<dbReference type="InterPro" id="IPR027417">
    <property type="entry name" value="P-loop_NTPase"/>
</dbReference>
<evidence type="ECO:0000256" key="5">
    <source>
        <dbReference type="SAM" id="MobiDB-lite"/>
    </source>
</evidence>
<dbReference type="EMBL" id="CP119312">
    <property type="protein sequence ID" value="WEK02961.1"/>
    <property type="molecule type" value="Genomic_DNA"/>
</dbReference>
<keyword evidence="2" id="KW-0813">Transport</keyword>
<accession>A0AAJ6AYP8</accession>
<dbReference type="AlphaFoldDB" id="A0AAJ6AYP8"/>
<dbReference type="InterPro" id="IPR050319">
    <property type="entry name" value="ABC_transp_ATP-bind"/>
</dbReference>
<evidence type="ECO:0000256" key="4">
    <source>
        <dbReference type="ARBA" id="ARBA00022840"/>
    </source>
</evidence>
<dbReference type="GO" id="GO:0005524">
    <property type="term" value="F:ATP binding"/>
    <property type="evidence" value="ECO:0007669"/>
    <property type="project" value="UniProtKB-KW"/>
</dbReference>
<comment type="similarity">
    <text evidence="1">Belongs to the ABC transporter superfamily.</text>
</comment>
<dbReference type="PANTHER" id="PTHR43776">
    <property type="entry name" value="TRANSPORT ATP-BINDING PROTEIN"/>
    <property type="match status" value="1"/>
</dbReference>
<feature type="region of interest" description="Disordered" evidence="5">
    <location>
        <begin position="55"/>
        <end position="81"/>
    </location>
</feature>